<evidence type="ECO:0000313" key="3">
    <source>
        <dbReference type="Proteomes" id="UP001156641"/>
    </source>
</evidence>
<keyword evidence="1" id="KW-0812">Transmembrane</keyword>
<dbReference type="Proteomes" id="UP001156641">
    <property type="component" value="Unassembled WGS sequence"/>
</dbReference>
<keyword evidence="1" id="KW-1133">Transmembrane helix</keyword>
<comment type="caution">
    <text evidence="2">The sequence shown here is derived from an EMBL/GenBank/DDBJ whole genome shotgun (WGS) entry which is preliminary data.</text>
</comment>
<keyword evidence="3" id="KW-1185">Reference proteome</keyword>
<protein>
    <recommendedName>
        <fullName evidence="4">Gram-positive cocci surface proteins LPxTG domain-containing protein</fullName>
    </recommendedName>
</protein>
<proteinExistence type="predicted"/>
<keyword evidence="1" id="KW-0472">Membrane</keyword>
<feature type="transmembrane region" description="Helical" evidence="1">
    <location>
        <begin position="7"/>
        <end position="28"/>
    </location>
</feature>
<sequence>MSTAKSPLIVIGIVVLMVGLAAVIIPTFTTRDTNNVAQIGTLKIQTQEDTPHTIPPLLSGGAILLGVVLIAGGLFRKN</sequence>
<evidence type="ECO:0008006" key="4">
    <source>
        <dbReference type="Google" id="ProtNLM"/>
    </source>
</evidence>
<dbReference type="RefSeq" id="WP_284255897.1">
    <property type="nucleotide sequence ID" value="NZ_BSOS01000003.1"/>
</dbReference>
<dbReference type="EMBL" id="BSOS01000003">
    <property type="protein sequence ID" value="GLR65410.1"/>
    <property type="molecule type" value="Genomic_DNA"/>
</dbReference>
<name>A0ABQ5ZYX0_9PROT</name>
<organism evidence="2 3">
    <name type="scientific">Acidocella aquatica</name>
    <dbReference type="NCBI Taxonomy" id="1922313"/>
    <lineage>
        <taxon>Bacteria</taxon>
        <taxon>Pseudomonadati</taxon>
        <taxon>Pseudomonadota</taxon>
        <taxon>Alphaproteobacteria</taxon>
        <taxon>Acetobacterales</taxon>
        <taxon>Acidocellaceae</taxon>
        <taxon>Acidocella</taxon>
    </lineage>
</organism>
<evidence type="ECO:0000256" key="1">
    <source>
        <dbReference type="SAM" id="Phobius"/>
    </source>
</evidence>
<reference evidence="3" key="1">
    <citation type="journal article" date="2019" name="Int. J. Syst. Evol. Microbiol.">
        <title>The Global Catalogue of Microorganisms (GCM) 10K type strain sequencing project: providing services to taxonomists for standard genome sequencing and annotation.</title>
        <authorList>
            <consortium name="The Broad Institute Genomics Platform"/>
            <consortium name="The Broad Institute Genome Sequencing Center for Infectious Disease"/>
            <person name="Wu L."/>
            <person name="Ma J."/>
        </authorList>
    </citation>
    <scope>NUCLEOTIDE SEQUENCE [LARGE SCALE GENOMIC DNA]</scope>
    <source>
        <strain evidence="3">NBRC 112502</strain>
    </source>
</reference>
<accession>A0ABQ5ZYX0</accession>
<gene>
    <name evidence="2" type="ORF">GCM10010909_00880</name>
</gene>
<evidence type="ECO:0000313" key="2">
    <source>
        <dbReference type="EMBL" id="GLR65410.1"/>
    </source>
</evidence>
<feature type="transmembrane region" description="Helical" evidence="1">
    <location>
        <begin position="57"/>
        <end position="75"/>
    </location>
</feature>